<sequence length="334" mass="35071">MPVVGGELATGAGWLGLVPTCAREWAWDEMGRAEQTDGEISSAMSAPTPLDDTPLALLSFTLRYRCLCSKTEITSVGISPSSPSPAAFATDTAPQRPSPGSTSSTSPPSAASPRPPARTPSSAPPAQPGQGVECHHGSTVMVRDFATGKTAVEPREATAGPVLWSRDGGALAAGDGRTRVDVWDVRSGARLGRVVGHIDEVTHAAFTPDRKIARDRRVDDEPARAGRVPRRTLRRLAPGHDGAHLAPAGEPPGIVRPARDAPHRGLAAGGVARRPLDGVSHRGWLRRGGRGVGARGVGAMRGRRRCAREWHGDGGGVFDGQERAAAGQDEWRRP</sequence>
<evidence type="ECO:0000313" key="2">
    <source>
        <dbReference type="EMBL" id="PNY26501.1"/>
    </source>
</evidence>
<dbReference type="OrthoDB" id="2013972at2759"/>
<evidence type="ECO:0000313" key="3">
    <source>
        <dbReference type="Proteomes" id="UP000236621"/>
    </source>
</evidence>
<dbReference type="InterPro" id="IPR015943">
    <property type="entry name" value="WD40/YVTN_repeat-like_dom_sf"/>
</dbReference>
<accession>A0A2K3QG59</accession>
<dbReference type="STRING" id="45235.A0A2K3QG59"/>
<feature type="non-terminal residue" evidence="2">
    <location>
        <position position="334"/>
    </location>
</feature>
<feature type="region of interest" description="Disordered" evidence="1">
    <location>
        <begin position="238"/>
        <end position="274"/>
    </location>
</feature>
<dbReference type="InterPro" id="IPR011044">
    <property type="entry name" value="Quino_amine_DH_bsu"/>
</dbReference>
<evidence type="ECO:0000256" key="1">
    <source>
        <dbReference type="SAM" id="MobiDB-lite"/>
    </source>
</evidence>
<dbReference type="Proteomes" id="UP000236621">
    <property type="component" value="Unassembled WGS sequence"/>
</dbReference>
<gene>
    <name evidence="2" type="ORF">TCAP_03575</name>
</gene>
<dbReference type="EMBL" id="NRSZ01000547">
    <property type="protein sequence ID" value="PNY26501.1"/>
    <property type="molecule type" value="Genomic_DNA"/>
</dbReference>
<dbReference type="AlphaFoldDB" id="A0A2K3QG59"/>
<protein>
    <submittedName>
        <fullName evidence="2">NADP-dependent alcohol dehydrogenase 6</fullName>
    </submittedName>
</protein>
<organism evidence="2 3">
    <name type="scientific">Tolypocladium capitatum</name>
    <dbReference type="NCBI Taxonomy" id="45235"/>
    <lineage>
        <taxon>Eukaryota</taxon>
        <taxon>Fungi</taxon>
        <taxon>Dikarya</taxon>
        <taxon>Ascomycota</taxon>
        <taxon>Pezizomycotina</taxon>
        <taxon>Sordariomycetes</taxon>
        <taxon>Hypocreomycetidae</taxon>
        <taxon>Hypocreales</taxon>
        <taxon>Ophiocordycipitaceae</taxon>
        <taxon>Tolypocladium</taxon>
    </lineage>
</organism>
<feature type="region of interest" description="Disordered" evidence="1">
    <location>
        <begin position="76"/>
        <end position="134"/>
    </location>
</feature>
<comment type="caution">
    <text evidence="2">The sequence shown here is derived from an EMBL/GenBank/DDBJ whole genome shotgun (WGS) entry which is preliminary data.</text>
</comment>
<name>A0A2K3QG59_9HYPO</name>
<feature type="compositionally biased region" description="Low complexity" evidence="1">
    <location>
        <begin position="79"/>
        <end position="112"/>
    </location>
</feature>
<keyword evidence="3" id="KW-1185">Reference proteome</keyword>
<dbReference type="SUPFAM" id="SSF50969">
    <property type="entry name" value="YVTN repeat-like/Quinoprotein amine dehydrogenase"/>
    <property type="match status" value="1"/>
</dbReference>
<feature type="region of interest" description="Disordered" evidence="1">
    <location>
        <begin position="309"/>
        <end position="334"/>
    </location>
</feature>
<reference evidence="2 3" key="1">
    <citation type="submission" date="2017-08" db="EMBL/GenBank/DDBJ databases">
        <title>Harnessing the power of phylogenomics to disentangle the directionality and signatures of interkingdom host jumping in the parasitic fungal genus Tolypocladium.</title>
        <authorList>
            <person name="Quandt C.A."/>
            <person name="Patterson W."/>
            <person name="Spatafora J.W."/>
        </authorList>
    </citation>
    <scope>NUCLEOTIDE SEQUENCE [LARGE SCALE GENOMIC DNA]</scope>
    <source>
        <strain evidence="2 3">CBS 113982</strain>
    </source>
</reference>
<dbReference type="Gene3D" id="2.130.10.10">
    <property type="entry name" value="YVTN repeat-like/Quinoprotein amine dehydrogenase"/>
    <property type="match status" value="1"/>
</dbReference>
<proteinExistence type="predicted"/>
<feature type="compositionally biased region" description="Pro residues" evidence="1">
    <location>
        <begin position="113"/>
        <end position="127"/>
    </location>
</feature>